<feature type="transmembrane region" description="Helical" evidence="1">
    <location>
        <begin position="44"/>
        <end position="63"/>
    </location>
</feature>
<accession>A0ABS4XAD5</accession>
<evidence type="ECO:0000313" key="3">
    <source>
        <dbReference type="Proteomes" id="UP001296993"/>
    </source>
</evidence>
<reference evidence="2 3" key="1">
    <citation type="submission" date="2021-03" db="EMBL/GenBank/DDBJ databases">
        <title>Sequencing the genomes of 1000 actinobacteria strains.</title>
        <authorList>
            <person name="Klenk H.-P."/>
        </authorList>
    </citation>
    <scope>NUCLEOTIDE SEQUENCE [LARGE SCALE GENOMIC DNA]</scope>
    <source>
        <strain evidence="2 3">DSM 15797</strain>
    </source>
</reference>
<name>A0ABS4XAD5_9MICC</name>
<dbReference type="RefSeq" id="WP_209996265.1">
    <property type="nucleotide sequence ID" value="NZ_BAAAJY010000021.1"/>
</dbReference>
<keyword evidence="1" id="KW-0472">Membrane</keyword>
<gene>
    <name evidence="2" type="ORF">JOF47_000949</name>
</gene>
<evidence type="ECO:0000256" key="1">
    <source>
        <dbReference type="SAM" id="Phobius"/>
    </source>
</evidence>
<evidence type="ECO:0000313" key="2">
    <source>
        <dbReference type="EMBL" id="MBP2385438.1"/>
    </source>
</evidence>
<dbReference type="EMBL" id="JAGIOF010000001">
    <property type="protein sequence ID" value="MBP2385438.1"/>
    <property type="molecule type" value="Genomic_DNA"/>
</dbReference>
<keyword evidence="3" id="KW-1185">Reference proteome</keyword>
<keyword evidence="1" id="KW-0812">Transmembrane</keyword>
<organism evidence="2 3">
    <name type="scientific">Paeniglutamicibacter kerguelensis</name>
    <dbReference type="NCBI Taxonomy" id="254788"/>
    <lineage>
        <taxon>Bacteria</taxon>
        <taxon>Bacillati</taxon>
        <taxon>Actinomycetota</taxon>
        <taxon>Actinomycetes</taxon>
        <taxon>Micrococcales</taxon>
        <taxon>Micrococcaceae</taxon>
        <taxon>Paeniglutamicibacter</taxon>
    </lineage>
</organism>
<comment type="caution">
    <text evidence="2">The sequence shown here is derived from an EMBL/GenBank/DDBJ whole genome shotgun (WGS) entry which is preliminary data.</text>
</comment>
<sequence>MEAHAKHPDEMPHERPVREFINYIVGGLIAWGLIGWGLDLLLDTRWILFVGALLGATAGYFLASHHQRHRRREDSTE</sequence>
<protein>
    <submittedName>
        <fullName evidence="2">F0F1-type ATP synthase assembly protein I</fullName>
    </submittedName>
</protein>
<feature type="transmembrane region" description="Helical" evidence="1">
    <location>
        <begin position="20"/>
        <end position="38"/>
    </location>
</feature>
<dbReference type="Proteomes" id="UP001296993">
    <property type="component" value="Unassembled WGS sequence"/>
</dbReference>
<keyword evidence="1" id="KW-1133">Transmembrane helix</keyword>
<proteinExistence type="predicted"/>